<dbReference type="SUPFAM" id="SSF53756">
    <property type="entry name" value="UDP-Glycosyltransferase/glycogen phosphorylase"/>
    <property type="match status" value="1"/>
</dbReference>
<dbReference type="Proteomes" id="UP000216752">
    <property type="component" value="Chromosome"/>
</dbReference>
<dbReference type="Gene3D" id="3.40.50.2000">
    <property type="entry name" value="Glycogen Phosphorylase B"/>
    <property type="match status" value="1"/>
</dbReference>
<evidence type="ECO:0000313" key="2">
    <source>
        <dbReference type="Proteomes" id="UP000216752"/>
    </source>
</evidence>
<protein>
    <recommendedName>
        <fullName evidence="3">Glycosyl transferases group 1</fullName>
    </recommendedName>
</protein>
<organism evidence="1 2">
    <name type="scientific">Sporomusa silvacetica DSM 10669</name>
    <dbReference type="NCBI Taxonomy" id="1123289"/>
    <lineage>
        <taxon>Bacteria</taxon>
        <taxon>Bacillati</taxon>
        <taxon>Bacillota</taxon>
        <taxon>Negativicutes</taxon>
        <taxon>Selenomonadales</taxon>
        <taxon>Sporomusaceae</taxon>
        <taxon>Sporomusa</taxon>
    </lineage>
</organism>
<gene>
    <name evidence="1" type="ORF">SPSIL_011920</name>
</gene>
<evidence type="ECO:0000313" key="1">
    <source>
        <dbReference type="EMBL" id="XFO65083.1"/>
    </source>
</evidence>
<dbReference type="RefSeq" id="WP_094603236.1">
    <property type="nucleotide sequence ID" value="NZ_CP155573.1"/>
</dbReference>
<accession>A0ABZ3II90</accession>
<reference evidence="1" key="1">
    <citation type="submission" date="2024-05" db="EMBL/GenBank/DDBJ databases">
        <title>Isolation and characterization of Sporomusa carbonis sp. nov., a carboxydotrophic hydrogenogen in the genus of Sporomusa isolated from a charcoal burning pile.</title>
        <authorList>
            <person name="Boeer T."/>
            <person name="Rosenbaum F."/>
            <person name="Eysell L."/>
            <person name="Mueller V."/>
            <person name="Daniel R."/>
            <person name="Poehlein A."/>
        </authorList>
    </citation>
    <scope>NUCLEOTIDE SEQUENCE [LARGE SCALE GENOMIC DNA]</scope>
    <source>
        <strain evidence="1">DSM 10669</strain>
    </source>
</reference>
<proteinExistence type="predicted"/>
<keyword evidence="2" id="KW-1185">Reference proteome</keyword>
<name>A0ABZ3II90_9FIRM</name>
<evidence type="ECO:0008006" key="3">
    <source>
        <dbReference type="Google" id="ProtNLM"/>
    </source>
</evidence>
<dbReference type="EMBL" id="CP155573">
    <property type="protein sequence ID" value="XFO65083.1"/>
    <property type="molecule type" value="Genomic_DNA"/>
</dbReference>
<sequence>MKILFHTNQLSLRGTEVALFDYAHHNEEILHNESIIAVKRAGPHPHHPQVVEKFHQRFQVFYYDTLPQLQELAKDEKVDIFYALKSGENDGLLLPGVKNCVHAVFMHYDPHGEVYAYISKWLSQTITGGTMPYVPHIVHLPAVAGDLRQELNIPENATVFGRYGGWDTFDIPFVKDLVATVAAKNPDIYFLFMNTENFGGKLNNIIFLKGAADLDYKVKFIKTCDAMLHARCQGESFGLTCGEFSIFNKPVITCNADFIRERCHIDILGSKGIYYADYEQLENILSNFTKEPQKNWDAYSQQYSPAAVMTKFKEVFIDG</sequence>